<feature type="region of interest" description="Disordered" evidence="1">
    <location>
        <begin position="30"/>
        <end position="67"/>
    </location>
</feature>
<evidence type="ECO:0000256" key="2">
    <source>
        <dbReference type="SAM" id="SignalP"/>
    </source>
</evidence>
<gene>
    <name evidence="3" type="ORF">MENT_LOCUS21671</name>
</gene>
<evidence type="ECO:0000313" key="3">
    <source>
        <dbReference type="EMBL" id="CAD2170277.1"/>
    </source>
</evidence>
<reference evidence="3 4" key="1">
    <citation type="submission" date="2020-08" db="EMBL/GenBank/DDBJ databases">
        <authorList>
            <person name="Koutsovoulos G."/>
            <person name="Danchin GJ E."/>
        </authorList>
    </citation>
    <scope>NUCLEOTIDE SEQUENCE [LARGE SCALE GENOMIC DNA]</scope>
</reference>
<dbReference type="Proteomes" id="UP000580250">
    <property type="component" value="Unassembled WGS sequence"/>
</dbReference>
<protein>
    <submittedName>
        <fullName evidence="3">Uncharacterized protein</fullName>
    </submittedName>
</protein>
<dbReference type="AlphaFoldDB" id="A0A6V7V5M3"/>
<dbReference type="EMBL" id="CAJEWN010000166">
    <property type="protein sequence ID" value="CAD2170277.1"/>
    <property type="molecule type" value="Genomic_DNA"/>
</dbReference>
<evidence type="ECO:0000256" key="1">
    <source>
        <dbReference type="SAM" id="MobiDB-lite"/>
    </source>
</evidence>
<sequence>MKIIIIFISILMILTTILKAEELKQSSNDPLLDADYKQPVRHQPANNENPTKNIGKGNGKPPHPKQF</sequence>
<keyword evidence="2" id="KW-0732">Signal</keyword>
<feature type="chain" id="PRO_5028203157" evidence="2">
    <location>
        <begin position="21"/>
        <end position="67"/>
    </location>
</feature>
<comment type="caution">
    <text evidence="3">The sequence shown here is derived from an EMBL/GenBank/DDBJ whole genome shotgun (WGS) entry which is preliminary data.</text>
</comment>
<proteinExistence type="predicted"/>
<accession>A0A6V7V5M3</accession>
<organism evidence="3 4">
    <name type="scientific">Meloidogyne enterolobii</name>
    <name type="common">Root-knot nematode worm</name>
    <name type="synonym">Meloidogyne mayaguensis</name>
    <dbReference type="NCBI Taxonomy" id="390850"/>
    <lineage>
        <taxon>Eukaryota</taxon>
        <taxon>Metazoa</taxon>
        <taxon>Ecdysozoa</taxon>
        <taxon>Nematoda</taxon>
        <taxon>Chromadorea</taxon>
        <taxon>Rhabditida</taxon>
        <taxon>Tylenchina</taxon>
        <taxon>Tylenchomorpha</taxon>
        <taxon>Tylenchoidea</taxon>
        <taxon>Meloidogynidae</taxon>
        <taxon>Meloidogyninae</taxon>
        <taxon>Meloidogyne</taxon>
    </lineage>
</organism>
<feature type="signal peptide" evidence="2">
    <location>
        <begin position="1"/>
        <end position="20"/>
    </location>
</feature>
<evidence type="ECO:0000313" key="4">
    <source>
        <dbReference type="Proteomes" id="UP000580250"/>
    </source>
</evidence>
<name>A0A6V7V5M3_MELEN</name>